<keyword evidence="9" id="KW-1185">Reference proteome</keyword>
<comment type="caution">
    <text evidence="8">The sequence shown here is derived from an EMBL/GenBank/DDBJ whole genome shotgun (WGS) entry which is preliminary data.</text>
</comment>
<dbReference type="Pfam" id="PF13640">
    <property type="entry name" value="2OG-FeII_Oxy_3"/>
    <property type="match status" value="1"/>
</dbReference>
<evidence type="ECO:0000313" key="8">
    <source>
        <dbReference type="EMBL" id="MCJ2177897.1"/>
    </source>
</evidence>
<keyword evidence="5" id="KW-0560">Oxidoreductase</keyword>
<accession>A0ABT0AYM9</accession>
<dbReference type="InterPro" id="IPR045054">
    <property type="entry name" value="P4HA-like"/>
</dbReference>
<dbReference type="RefSeq" id="WP_243991290.1">
    <property type="nucleotide sequence ID" value="NZ_JALHLE010000005.1"/>
</dbReference>
<evidence type="ECO:0000256" key="1">
    <source>
        <dbReference type="ARBA" id="ARBA00001961"/>
    </source>
</evidence>
<dbReference type="InterPro" id="IPR044862">
    <property type="entry name" value="Pro_4_hyd_alph_FE2OG_OXY"/>
</dbReference>
<evidence type="ECO:0000256" key="5">
    <source>
        <dbReference type="ARBA" id="ARBA00023002"/>
    </source>
</evidence>
<organism evidence="8 9">
    <name type="scientific">Novosphingobium album</name>
    <name type="common">ex Hu et al. 2023</name>
    <dbReference type="NCBI Taxonomy" id="2930093"/>
    <lineage>
        <taxon>Bacteria</taxon>
        <taxon>Pseudomonadati</taxon>
        <taxon>Pseudomonadota</taxon>
        <taxon>Alphaproteobacteria</taxon>
        <taxon>Sphingomonadales</taxon>
        <taxon>Sphingomonadaceae</taxon>
        <taxon>Novosphingobium</taxon>
    </lineage>
</organism>
<gene>
    <name evidence="8" type="ORF">MTR64_04935</name>
</gene>
<feature type="domain" description="Fe2OG dioxygenase" evidence="7">
    <location>
        <begin position="108"/>
        <end position="217"/>
    </location>
</feature>
<comment type="cofactor">
    <cofactor evidence="1">
        <name>L-ascorbate</name>
        <dbReference type="ChEBI" id="CHEBI:38290"/>
    </cofactor>
</comment>
<keyword evidence="4" id="KW-0223">Dioxygenase</keyword>
<keyword evidence="2" id="KW-0479">Metal-binding</keyword>
<dbReference type="PANTHER" id="PTHR10869:SF246">
    <property type="entry name" value="TRANSMEMBRANE PROLYL 4-HYDROXYLASE"/>
    <property type="match status" value="1"/>
</dbReference>
<dbReference type="Proteomes" id="UP001162880">
    <property type="component" value="Unassembled WGS sequence"/>
</dbReference>
<dbReference type="SMART" id="SM00702">
    <property type="entry name" value="P4Hc"/>
    <property type="match status" value="1"/>
</dbReference>
<dbReference type="Gene3D" id="2.60.120.620">
    <property type="entry name" value="q2cbj1_9rhob like domain"/>
    <property type="match status" value="1"/>
</dbReference>
<evidence type="ECO:0000256" key="4">
    <source>
        <dbReference type="ARBA" id="ARBA00022964"/>
    </source>
</evidence>
<keyword evidence="3" id="KW-0847">Vitamin C</keyword>
<dbReference type="InterPro" id="IPR005123">
    <property type="entry name" value="Oxoglu/Fe-dep_dioxygenase_dom"/>
</dbReference>
<dbReference type="PANTHER" id="PTHR10869">
    <property type="entry name" value="PROLYL 4-HYDROXYLASE ALPHA SUBUNIT"/>
    <property type="match status" value="1"/>
</dbReference>
<protein>
    <submittedName>
        <fullName evidence="8">2OG-Fe(II) oxygenase</fullName>
    </submittedName>
</protein>
<evidence type="ECO:0000313" key="9">
    <source>
        <dbReference type="Proteomes" id="UP001162880"/>
    </source>
</evidence>
<sequence length="221" mass="24725">MTGAAHPDFRALARIGAAVRERLSADPSVRRFPEERIELYAVESFLGADECDRLIGMIDAVACPSSLIDDKDWPDYRTSCSSDIDVWDDTVRGIDARLAALTGLPATSGESAQGQRYQCGQYFQEHCDWFDTSAGYWPREKRSGGQRSWTAMIYLNSVDEGGTTDFTRIRLSVPPLAGCLLLWNNAQADGTPNPWSMHAARPVVRGVKYVVTKWFRARAWR</sequence>
<evidence type="ECO:0000256" key="6">
    <source>
        <dbReference type="ARBA" id="ARBA00023004"/>
    </source>
</evidence>
<proteinExistence type="predicted"/>
<evidence type="ECO:0000256" key="2">
    <source>
        <dbReference type="ARBA" id="ARBA00022723"/>
    </source>
</evidence>
<keyword evidence="6" id="KW-0408">Iron</keyword>
<evidence type="ECO:0000256" key="3">
    <source>
        <dbReference type="ARBA" id="ARBA00022896"/>
    </source>
</evidence>
<name>A0ABT0AYM9_9SPHN</name>
<dbReference type="PROSITE" id="PS51471">
    <property type="entry name" value="FE2OG_OXY"/>
    <property type="match status" value="1"/>
</dbReference>
<reference evidence="8" key="1">
    <citation type="submission" date="2022-03" db="EMBL/GenBank/DDBJ databases">
        <title>Identification of a novel bacterium isolated from mangrove sediments.</title>
        <authorList>
            <person name="Pan X."/>
        </authorList>
    </citation>
    <scope>NUCLEOTIDE SEQUENCE</scope>
    <source>
        <strain evidence="8">B2580</strain>
    </source>
</reference>
<dbReference type="EMBL" id="JALHLE010000005">
    <property type="protein sequence ID" value="MCJ2177897.1"/>
    <property type="molecule type" value="Genomic_DNA"/>
</dbReference>
<evidence type="ECO:0000259" key="7">
    <source>
        <dbReference type="PROSITE" id="PS51471"/>
    </source>
</evidence>
<dbReference type="InterPro" id="IPR006620">
    <property type="entry name" value="Pro_4_hyd_alph"/>
</dbReference>